<dbReference type="EMBL" id="AZSP01000233">
    <property type="protein sequence ID" value="PVE10164.1"/>
    <property type="molecule type" value="Genomic_DNA"/>
</dbReference>
<protein>
    <recommendedName>
        <fullName evidence="2">Cas12f1-like TNB domain-containing protein</fullName>
    </recommendedName>
</protein>
<dbReference type="SUPFAM" id="SSF57783">
    <property type="entry name" value="Zinc beta-ribbon"/>
    <property type="match status" value="1"/>
</dbReference>
<evidence type="ECO:0000313" key="4">
    <source>
        <dbReference type="Proteomes" id="UP000245992"/>
    </source>
</evidence>
<dbReference type="RefSeq" id="WP_338119936.1">
    <property type="nucleotide sequence ID" value="NZ_AZSP01000233.1"/>
</dbReference>
<evidence type="ECO:0000259" key="2">
    <source>
        <dbReference type="Pfam" id="PF07282"/>
    </source>
</evidence>
<comment type="caution">
    <text evidence="3">The sequence shown here is derived from an EMBL/GenBank/DDBJ whole genome shotgun (WGS) entry which is preliminary data.</text>
</comment>
<keyword evidence="4" id="KW-1185">Reference proteome</keyword>
<reference evidence="3 4" key="1">
    <citation type="submission" date="2013-12" db="EMBL/GenBank/DDBJ databases">
        <title>Annotated genome of Streptomyces scopuliridis.</title>
        <authorList>
            <person name="Olson J.B."/>
        </authorList>
    </citation>
    <scope>NUCLEOTIDE SEQUENCE [LARGE SCALE GENOMIC DNA]</scope>
    <source>
        <strain evidence="3 4">RB72</strain>
    </source>
</reference>
<sequence length="91" mass="9784">MAGAPFHQLGSFLEYKARRAGVPFIEVDPAYTSQRCPRCGHTERANRPTRDHFSCRRCGLAGPADHVAGVNIAKRGSSAWVLVNAPVPGPA</sequence>
<evidence type="ECO:0000313" key="3">
    <source>
        <dbReference type="EMBL" id="PVE10164.1"/>
    </source>
</evidence>
<dbReference type="GO" id="GO:0003677">
    <property type="term" value="F:DNA binding"/>
    <property type="evidence" value="ECO:0007669"/>
    <property type="project" value="UniProtKB-KW"/>
</dbReference>
<keyword evidence="1" id="KW-0238">DNA-binding</keyword>
<organism evidence="3 4">
    <name type="scientific">Streptomyces scopuliridis RB72</name>
    <dbReference type="NCBI Taxonomy" id="1440053"/>
    <lineage>
        <taxon>Bacteria</taxon>
        <taxon>Bacillati</taxon>
        <taxon>Actinomycetota</taxon>
        <taxon>Actinomycetes</taxon>
        <taxon>Kitasatosporales</taxon>
        <taxon>Streptomycetaceae</taxon>
        <taxon>Streptomyces</taxon>
    </lineage>
</organism>
<accession>A0A2T7T4V0</accession>
<dbReference type="AlphaFoldDB" id="A0A2T7T4V0"/>
<evidence type="ECO:0000256" key="1">
    <source>
        <dbReference type="ARBA" id="ARBA00023125"/>
    </source>
</evidence>
<dbReference type="InterPro" id="IPR010095">
    <property type="entry name" value="Cas12f1-like_TNB"/>
</dbReference>
<name>A0A2T7T4V0_9ACTN</name>
<feature type="domain" description="Cas12f1-like TNB" evidence="2">
    <location>
        <begin position="6"/>
        <end position="72"/>
    </location>
</feature>
<proteinExistence type="predicted"/>
<dbReference type="Pfam" id="PF07282">
    <property type="entry name" value="Cas12f1-like_TNB"/>
    <property type="match status" value="1"/>
</dbReference>
<gene>
    <name evidence="3" type="ORF">Y717_15060</name>
</gene>
<dbReference type="Proteomes" id="UP000245992">
    <property type="component" value="Unassembled WGS sequence"/>
</dbReference>